<accession>A0A166A3G9</accession>
<comment type="caution">
    <text evidence="1">The sequence shown here is derived from an EMBL/GenBank/DDBJ whole genome shotgun (WGS) entry which is preliminary data.</text>
</comment>
<organism evidence="1 2">
    <name type="scientific">Methanobrevibacter filiformis</name>
    <dbReference type="NCBI Taxonomy" id="55758"/>
    <lineage>
        <taxon>Archaea</taxon>
        <taxon>Methanobacteriati</taxon>
        <taxon>Methanobacteriota</taxon>
        <taxon>Methanomada group</taxon>
        <taxon>Methanobacteria</taxon>
        <taxon>Methanobacteriales</taxon>
        <taxon>Methanobacteriaceae</taxon>
        <taxon>Methanobrevibacter</taxon>
    </lineage>
</organism>
<name>A0A166A3G9_9EURY</name>
<dbReference type="Proteomes" id="UP000077066">
    <property type="component" value="Unassembled WGS sequence"/>
</dbReference>
<reference evidence="1 2" key="1">
    <citation type="submission" date="2016-04" db="EMBL/GenBank/DDBJ databases">
        <title>Genome sequence of Methanobrevibacter filiformis DSM 11501.</title>
        <authorList>
            <person name="Poehlein A."/>
            <person name="Seedorf H."/>
            <person name="Daniel R."/>
        </authorList>
    </citation>
    <scope>NUCLEOTIDE SEQUENCE [LARGE SCALE GENOMIC DNA]</scope>
    <source>
        <strain evidence="1 2">DSM 11501</strain>
    </source>
</reference>
<proteinExistence type="predicted"/>
<sequence>MVVLFLEYNAPPLAPAVFPENVDLVNFKSSPARIAPADLIALLFKKSESSIDMEPKEYIAPPVSALLSLKVELVSLNETGMSAGL</sequence>
<gene>
    <name evidence="1" type="ORF">MBFIL_14320</name>
</gene>
<dbReference type="AlphaFoldDB" id="A0A166A3G9"/>
<protein>
    <submittedName>
        <fullName evidence="1">Uncharacterized protein</fullName>
    </submittedName>
</protein>
<evidence type="ECO:0000313" key="1">
    <source>
        <dbReference type="EMBL" id="KZX11514.1"/>
    </source>
</evidence>
<dbReference type="EMBL" id="LWMT01000247">
    <property type="protein sequence ID" value="KZX11514.1"/>
    <property type="molecule type" value="Genomic_DNA"/>
</dbReference>
<keyword evidence="2" id="KW-1185">Reference proteome</keyword>
<evidence type="ECO:0000313" key="2">
    <source>
        <dbReference type="Proteomes" id="UP000077066"/>
    </source>
</evidence>